<gene>
    <name evidence="2" type="ORF">ACFPOF_02745</name>
</gene>
<evidence type="ECO:0000313" key="3">
    <source>
        <dbReference type="Proteomes" id="UP001596113"/>
    </source>
</evidence>
<organism evidence="2 3">
    <name type="scientific">Cohnella soli</name>
    <dbReference type="NCBI Taxonomy" id="425005"/>
    <lineage>
        <taxon>Bacteria</taxon>
        <taxon>Bacillati</taxon>
        <taxon>Bacillota</taxon>
        <taxon>Bacilli</taxon>
        <taxon>Bacillales</taxon>
        <taxon>Paenibacillaceae</taxon>
        <taxon>Cohnella</taxon>
    </lineage>
</organism>
<comment type="caution">
    <text evidence="2">The sequence shown here is derived from an EMBL/GenBank/DDBJ whole genome shotgun (WGS) entry which is preliminary data.</text>
</comment>
<dbReference type="Proteomes" id="UP001596113">
    <property type="component" value="Unassembled WGS sequence"/>
</dbReference>
<evidence type="ECO:0000313" key="2">
    <source>
        <dbReference type="EMBL" id="MFC5401640.1"/>
    </source>
</evidence>
<protein>
    <submittedName>
        <fullName evidence="2">Uncharacterized protein</fullName>
    </submittedName>
</protein>
<dbReference type="EMBL" id="JBHSMI010000004">
    <property type="protein sequence ID" value="MFC5401640.1"/>
    <property type="molecule type" value="Genomic_DNA"/>
</dbReference>
<dbReference type="SUPFAM" id="SSF58100">
    <property type="entry name" value="Bacterial hemolysins"/>
    <property type="match status" value="1"/>
</dbReference>
<dbReference type="Gene3D" id="1.20.5.190">
    <property type="match status" value="2"/>
</dbReference>
<accession>A0ABW0HMC3</accession>
<evidence type="ECO:0000256" key="1">
    <source>
        <dbReference type="SAM" id="Coils"/>
    </source>
</evidence>
<proteinExistence type="predicted"/>
<reference evidence="3" key="1">
    <citation type="journal article" date="2019" name="Int. J. Syst. Evol. Microbiol.">
        <title>The Global Catalogue of Microorganisms (GCM) 10K type strain sequencing project: providing services to taxonomists for standard genome sequencing and annotation.</title>
        <authorList>
            <consortium name="The Broad Institute Genomics Platform"/>
            <consortium name="The Broad Institute Genome Sequencing Center for Infectious Disease"/>
            <person name="Wu L."/>
            <person name="Ma J."/>
        </authorList>
    </citation>
    <scope>NUCLEOTIDE SEQUENCE [LARGE SCALE GENOMIC DNA]</scope>
    <source>
        <strain evidence="3">CGMCC 1.18575</strain>
    </source>
</reference>
<name>A0ABW0HMC3_9BACL</name>
<sequence>MSQATLDLILVELRNFRTEVNEEFQHVHAEIRTLKTDVQELKADVQTLKTDVQTLKADVQKLKADVEILKTDVQKLKTDVETLQTDMEKMHKEQQAFGKRLNSHKEMYAQLIGTTVSIKNMIAEQNEELERRVFYQFHSQAASIEVLYREQLSMKRDIELLKTAIQA</sequence>
<dbReference type="RefSeq" id="WP_378129391.1">
    <property type="nucleotide sequence ID" value="NZ_JBHSMI010000004.1"/>
</dbReference>
<keyword evidence="1" id="KW-0175">Coiled coil</keyword>
<feature type="coiled-coil region" evidence="1">
    <location>
        <begin position="31"/>
        <end position="93"/>
    </location>
</feature>
<keyword evidence="3" id="KW-1185">Reference proteome</keyword>